<dbReference type="AlphaFoldDB" id="A0A8F1MBH9"/>
<feature type="domain" description="Bacterial sugar transferase" evidence="1">
    <location>
        <begin position="2"/>
        <end position="32"/>
    </location>
</feature>
<evidence type="ECO:0000313" key="2">
    <source>
        <dbReference type="EMBL" id="QWQ31861.1"/>
    </source>
</evidence>
<gene>
    <name evidence="2" type="ORF">KOY49_04650</name>
</gene>
<proteinExistence type="predicted"/>
<keyword evidence="3" id="KW-1185">Reference proteome</keyword>
<reference evidence="2" key="1">
    <citation type="submission" date="2021-06" db="EMBL/GenBank/DDBJ databases">
        <title>An adapted protocol for Saccharibacteria cultivation: two new species join this phylum of Candidate Phyla Radiations.</title>
        <authorList>
            <person name="Ibrahim A."/>
            <person name="Maatouk M."/>
            <person name="Raoult D."/>
            <person name="Bittar F."/>
        </authorList>
    </citation>
    <scope>NUCLEOTIDE SEQUENCE</scope>
    <source>
        <strain evidence="2">IHU2</strain>
    </source>
</reference>
<dbReference type="EMBL" id="CP076459">
    <property type="protein sequence ID" value="QWQ31861.1"/>
    <property type="molecule type" value="Genomic_DNA"/>
</dbReference>
<name>A0A8F1MBH9_9BACT</name>
<protein>
    <submittedName>
        <fullName evidence="2">Sugar transferase</fullName>
    </submittedName>
</protein>
<sequence>MSFEERRRIDLYYVQNWSIWLDITILLKNCFVNIQKDN</sequence>
<evidence type="ECO:0000259" key="1">
    <source>
        <dbReference type="Pfam" id="PF02397"/>
    </source>
</evidence>
<dbReference type="Pfam" id="PF02397">
    <property type="entry name" value="Bac_transf"/>
    <property type="match status" value="1"/>
</dbReference>
<organism evidence="2 3">
    <name type="scientific">Candidatus Minimicrobia vallesae</name>
    <dbReference type="NCBI Taxonomy" id="2841264"/>
    <lineage>
        <taxon>Bacteria</taxon>
        <taxon>Candidatus Saccharimonadota</taxon>
        <taxon>Candidatus Saccharimonadota incertae sedis</taxon>
        <taxon>Candidatus Minimicrobia</taxon>
    </lineage>
</organism>
<evidence type="ECO:0000313" key="3">
    <source>
        <dbReference type="Proteomes" id="UP000677117"/>
    </source>
</evidence>
<accession>A0A8F1MBH9</accession>
<dbReference type="GO" id="GO:0016740">
    <property type="term" value="F:transferase activity"/>
    <property type="evidence" value="ECO:0007669"/>
    <property type="project" value="UniProtKB-KW"/>
</dbReference>
<dbReference type="InterPro" id="IPR003362">
    <property type="entry name" value="Bact_transf"/>
</dbReference>
<dbReference type="Proteomes" id="UP000677117">
    <property type="component" value="Chromosome"/>
</dbReference>
<dbReference type="KEGG" id="mvl:KOY49_04650"/>
<keyword evidence="2" id="KW-0808">Transferase</keyword>